<reference evidence="2 3" key="1">
    <citation type="submission" date="2020-09" db="EMBL/GenBank/DDBJ databases">
        <title>Complete genome sequence of altererythrobacter flavus SS-21NJ, isolated from Dongying oil sludge in Shandong province.</title>
        <authorList>
            <person name="Sun S."/>
            <person name="Zhang Z."/>
        </authorList>
    </citation>
    <scope>NUCLEOTIDE SEQUENCE [LARGE SCALE GENOMIC DNA]</scope>
    <source>
        <strain evidence="2 3">SS-21NJ</strain>
    </source>
</reference>
<name>A0ABX7K615_9SPHN</name>
<accession>A0ABX7K615</accession>
<proteinExistence type="predicted"/>
<dbReference type="CDD" id="cd22231">
    <property type="entry name" value="RHH_NikR_HicB-like"/>
    <property type="match status" value="1"/>
</dbReference>
<sequence>MAKLERITVTMPEEMAARLRAAVDVGEYATTSEVIREALRQWNENRERRFAAEQQFRKMVDDAMAGPSYPADEVFAEMRQIVAEQAAKYSAGQQ</sequence>
<feature type="domain" description="Ribbon-helix-helix protein CopG" evidence="1">
    <location>
        <begin position="5"/>
        <end position="42"/>
    </location>
</feature>
<dbReference type="InterPro" id="IPR038296">
    <property type="entry name" value="ParD_sf"/>
</dbReference>
<gene>
    <name evidence="2" type="ORF">IDJ81_09845</name>
</gene>
<evidence type="ECO:0000259" key="1">
    <source>
        <dbReference type="Pfam" id="PF01402"/>
    </source>
</evidence>
<organism evidence="2 3">
    <name type="scientific">Tsuneonella flava</name>
    <dbReference type="NCBI Taxonomy" id="2055955"/>
    <lineage>
        <taxon>Bacteria</taxon>
        <taxon>Pseudomonadati</taxon>
        <taxon>Pseudomonadota</taxon>
        <taxon>Alphaproteobacteria</taxon>
        <taxon>Sphingomonadales</taxon>
        <taxon>Erythrobacteraceae</taxon>
        <taxon>Tsuneonella</taxon>
    </lineage>
</organism>
<keyword evidence="3" id="KW-1185">Reference proteome</keyword>
<dbReference type="Proteomes" id="UP000663637">
    <property type="component" value="Chromosome"/>
</dbReference>
<dbReference type="InterPro" id="IPR002145">
    <property type="entry name" value="CopG"/>
</dbReference>
<dbReference type="InterPro" id="IPR010985">
    <property type="entry name" value="Ribbon_hlx_hlx"/>
</dbReference>
<dbReference type="Pfam" id="PF01402">
    <property type="entry name" value="RHH_1"/>
    <property type="match status" value="1"/>
</dbReference>
<dbReference type="SUPFAM" id="SSF47598">
    <property type="entry name" value="Ribbon-helix-helix"/>
    <property type="match status" value="1"/>
</dbReference>
<dbReference type="Gene3D" id="6.10.10.120">
    <property type="entry name" value="Antitoxin ParD1-like"/>
    <property type="match status" value="1"/>
</dbReference>
<dbReference type="RefSeq" id="WP_102154554.1">
    <property type="nucleotide sequence ID" value="NZ_CP061510.1"/>
</dbReference>
<evidence type="ECO:0000313" key="3">
    <source>
        <dbReference type="Proteomes" id="UP000663637"/>
    </source>
</evidence>
<protein>
    <submittedName>
        <fullName evidence="2">Ribbon-helix-helix protein, CopG family</fullName>
    </submittedName>
</protein>
<dbReference type="EMBL" id="CP061510">
    <property type="protein sequence ID" value="QSB43674.1"/>
    <property type="molecule type" value="Genomic_DNA"/>
</dbReference>
<evidence type="ECO:0000313" key="2">
    <source>
        <dbReference type="EMBL" id="QSB43674.1"/>
    </source>
</evidence>